<comment type="subunit">
    <text evidence="8">Forms a stable energy-coupling factor (ECF) transporter complex composed of 2 membrane-embedded substrate-binding proteins (S component), 2 ATP-binding proteins (A component) and 2 transmembrane proteins (T component).</text>
</comment>
<accession>A0A1H0F7S7</accession>
<dbReference type="EC" id="7.-.-.-" evidence="8"/>
<dbReference type="SMART" id="SM00382">
    <property type="entry name" value="AAA"/>
    <property type="match status" value="1"/>
</dbReference>
<keyword evidence="3 8" id="KW-1003">Cell membrane</keyword>
<dbReference type="PANTHER" id="PTHR43553:SF27">
    <property type="entry name" value="ENERGY-COUPLING FACTOR TRANSPORTER ATP-BINDING PROTEIN ECFA2"/>
    <property type="match status" value="1"/>
</dbReference>
<dbReference type="PANTHER" id="PTHR43553">
    <property type="entry name" value="HEAVY METAL TRANSPORTER"/>
    <property type="match status" value="1"/>
</dbReference>
<evidence type="ECO:0000313" key="11">
    <source>
        <dbReference type="Proteomes" id="UP000199334"/>
    </source>
</evidence>
<keyword evidence="11" id="KW-1185">Reference proteome</keyword>
<evidence type="ECO:0000256" key="8">
    <source>
        <dbReference type="RuleBase" id="RU365104"/>
    </source>
</evidence>
<keyword evidence="7 8" id="KW-0472">Membrane</keyword>
<evidence type="ECO:0000256" key="3">
    <source>
        <dbReference type="ARBA" id="ARBA00022475"/>
    </source>
</evidence>
<comment type="function">
    <text evidence="8">ATP-binding (A) component of a common energy-coupling factor (ECF) ABC-transporter complex.</text>
</comment>
<dbReference type="InterPro" id="IPR027417">
    <property type="entry name" value="P-loop_NTPase"/>
</dbReference>
<dbReference type="AlphaFoldDB" id="A0A1H0F7S7"/>
<name>A0A1H0F7S7_9BACI</name>
<keyword evidence="5 8" id="KW-0067">ATP-binding</keyword>
<evidence type="ECO:0000256" key="1">
    <source>
        <dbReference type="ARBA" id="ARBA00004202"/>
    </source>
</evidence>
<dbReference type="InterPro" id="IPR017871">
    <property type="entry name" value="ABC_transporter-like_CS"/>
</dbReference>
<dbReference type="GO" id="GO:0043190">
    <property type="term" value="C:ATP-binding cassette (ABC) transporter complex"/>
    <property type="evidence" value="ECO:0007669"/>
    <property type="project" value="TreeGrafter"/>
</dbReference>
<comment type="similarity">
    <text evidence="8">Belongs to the ABC transporter superfamily. Energy-coupling factor EcfA family.</text>
</comment>
<dbReference type="FunFam" id="3.40.50.300:FF:000224">
    <property type="entry name" value="Energy-coupling factor transporter ATP-binding protein EcfA"/>
    <property type="match status" value="1"/>
</dbReference>
<evidence type="ECO:0000256" key="7">
    <source>
        <dbReference type="ARBA" id="ARBA00023136"/>
    </source>
</evidence>
<sequence>MDITFKDVTYTYQPNTPFEHLALNQLNFQIPKGSFTAIVGHTGSGKSTLIQHLNGLLRPSEGTVSIGGFELTNEKNKQIKALRKKVGMVFQYPEHQLFEETVKKDILFGPKNFDVAVSDDQLLKVIDMVGLEPEILERSPFDLSGGQKRRVAIASILILEPELLVLDEPTAGLDPLGQKQMMELFSQLHRKQDITVVLVTHQMEDVLAYANQMLVLENGRVSLKGKPIQVFQYKDYLRQIGLDIPEVIEFLEYLEKETGLAIPYRGQALTELGTSIAKWVKDGDA</sequence>
<dbReference type="GO" id="GO:0016887">
    <property type="term" value="F:ATP hydrolysis activity"/>
    <property type="evidence" value="ECO:0007669"/>
    <property type="project" value="InterPro"/>
</dbReference>
<dbReference type="RefSeq" id="WP_093857736.1">
    <property type="nucleotide sequence ID" value="NZ_BJVZ01000019.1"/>
</dbReference>
<keyword evidence="2 8" id="KW-0813">Transport</keyword>
<gene>
    <name evidence="10" type="ORF">SAMN05216498_0177</name>
</gene>
<feature type="domain" description="ABC transporter" evidence="9">
    <location>
        <begin position="3"/>
        <end position="243"/>
    </location>
</feature>
<dbReference type="Pfam" id="PF00005">
    <property type="entry name" value="ABC_tran"/>
    <property type="match status" value="1"/>
</dbReference>
<proteinExistence type="inferred from homology"/>
<dbReference type="GO" id="GO:0015087">
    <property type="term" value="F:cobalt ion transmembrane transporter activity"/>
    <property type="evidence" value="ECO:0007669"/>
    <property type="project" value="UniProtKB-ARBA"/>
</dbReference>
<dbReference type="CDD" id="cd03225">
    <property type="entry name" value="ABC_cobalt_CbiO_domain1"/>
    <property type="match status" value="1"/>
</dbReference>
<dbReference type="NCBIfam" id="TIGR04521">
    <property type="entry name" value="ECF_ATPase_2"/>
    <property type="match status" value="1"/>
</dbReference>
<comment type="subcellular location">
    <subcellularLocation>
        <location evidence="1 8">Cell membrane</location>
        <topology evidence="1 8">Peripheral membrane protein</topology>
    </subcellularLocation>
</comment>
<organism evidence="10 11">
    <name type="scientific">Tenuibacillus multivorans</name>
    <dbReference type="NCBI Taxonomy" id="237069"/>
    <lineage>
        <taxon>Bacteria</taxon>
        <taxon>Bacillati</taxon>
        <taxon>Bacillota</taxon>
        <taxon>Bacilli</taxon>
        <taxon>Bacillales</taxon>
        <taxon>Bacillaceae</taxon>
        <taxon>Tenuibacillus</taxon>
    </lineage>
</organism>
<dbReference type="InterPro" id="IPR050095">
    <property type="entry name" value="ECF_ABC_transporter_ATP-bd"/>
</dbReference>
<dbReference type="OrthoDB" id="9784332at2"/>
<evidence type="ECO:0000256" key="4">
    <source>
        <dbReference type="ARBA" id="ARBA00022741"/>
    </source>
</evidence>
<keyword evidence="6" id="KW-1278">Translocase</keyword>
<dbReference type="InterPro" id="IPR003439">
    <property type="entry name" value="ABC_transporter-like_ATP-bd"/>
</dbReference>
<dbReference type="GO" id="GO:0005524">
    <property type="term" value="F:ATP binding"/>
    <property type="evidence" value="ECO:0007669"/>
    <property type="project" value="UniProtKB-UniRule"/>
</dbReference>
<reference evidence="10 11" key="1">
    <citation type="submission" date="2016-10" db="EMBL/GenBank/DDBJ databases">
        <authorList>
            <person name="de Groot N.N."/>
        </authorList>
    </citation>
    <scope>NUCLEOTIDE SEQUENCE [LARGE SCALE GENOMIC DNA]</scope>
    <source>
        <strain evidence="10 11">CGMCC 1.3442</strain>
    </source>
</reference>
<protein>
    <recommendedName>
        <fullName evidence="8">Energy-coupling factor transporter ATP-binding protein EcfA2</fullName>
        <ecNumber evidence="8">7.-.-.-</ecNumber>
    </recommendedName>
</protein>
<dbReference type="InterPro" id="IPR015856">
    <property type="entry name" value="ABC_transpr_CbiO/EcfA_su"/>
</dbReference>
<dbReference type="Gene3D" id="3.40.50.300">
    <property type="entry name" value="P-loop containing nucleotide triphosphate hydrolases"/>
    <property type="match status" value="1"/>
</dbReference>
<dbReference type="Proteomes" id="UP000199334">
    <property type="component" value="Unassembled WGS sequence"/>
</dbReference>
<dbReference type="PROSITE" id="PS50893">
    <property type="entry name" value="ABC_TRANSPORTER_2"/>
    <property type="match status" value="1"/>
</dbReference>
<dbReference type="STRING" id="237069.SAMN05216498_0177"/>
<evidence type="ECO:0000256" key="2">
    <source>
        <dbReference type="ARBA" id="ARBA00022448"/>
    </source>
</evidence>
<dbReference type="GO" id="GO:0042626">
    <property type="term" value="F:ATPase-coupled transmembrane transporter activity"/>
    <property type="evidence" value="ECO:0007669"/>
    <property type="project" value="TreeGrafter"/>
</dbReference>
<evidence type="ECO:0000256" key="6">
    <source>
        <dbReference type="ARBA" id="ARBA00022967"/>
    </source>
</evidence>
<dbReference type="InterPro" id="IPR003593">
    <property type="entry name" value="AAA+_ATPase"/>
</dbReference>
<evidence type="ECO:0000256" key="5">
    <source>
        <dbReference type="ARBA" id="ARBA00022840"/>
    </source>
</evidence>
<dbReference type="InterPro" id="IPR030946">
    <property type="entry name" value="EcfA2"/>
</dbReference>
<keyword evidence="4 8" id="KW-0547">Nucleotide-binding</keyword>
<dbReference type="SUPFAM" id="SSF52540">
    <property type="entry name" value="P-loop containing nucleoside triphosphate hydrolases"/>
    <property type="match status" value="1"/>
</dbReference>
<dbReference type="EMBL" id="FNIG01000011">
    <property type="protein sequence ID" value="SDN90728.1"/>
    <property type="molecule type" value="Genomic_DNA"/>
</dbReference>
<evidence type="ECO:0000313" key="10">
    <source>
        <dbReference type="EMBL" id="SDN90728.1"/>
    </source>
</evidence>
<dbReference type="PROSITE" id="PS00211">
    <property type="entry name" value="ABC_TRANSPORTER_1"/>
    <property type="match status" value="1"/>
</dbReference>
<evidence type="ECO:0000259" key="9">
    <source>
        <dbReference type="PROSITE" id="PS50893"/>
    </source>
</evidence>